<dbReference type="Proteomes" id="UP000648239">
    <property type="component" value="Unassembled WGS sequence"/>
</dbReference>
<evidence type="ECO:0000259" key="2">
    <source>
        <dbReference type="Pfam" id="PF14332"/>
    </source>
</evidence>
<dbReference type="SUPFAM" id="SSF48452">
    <property type="entry name" value="TPR-like"/>
    <property type="match status" value="1"/>
</dbReference>
<evidence type="ECO:0000313" key="3">
    <source>
        <dbReference type="EMBL" id="MBD3866671.1"/>
    </source>
</evidence>
<name>A0A8J6Y6E6_9BACT</name>
<dbReference type="InterPro" id="IPR019734">
    <property type="entry name" value="TPR_rpt"/>
</dbReference>
<feature type="repeat" description="TPR" evidence="1">
    <location>
        <begin position="455"/>
        <end position="488"/>
    </location>
</feature>
<sequence>MQTQFSSHTLAEIFRDIYQSEKSGVLHLSRKDCEKRIYFDRGMILFAESDAPEQDLGPRLVNEGKISSGALAEARRNVSESKDLAQVLVNRGLIGKDTLSHTVTYLIEKVVRSVFKWDGGTAWFGEGHLLQEIFESDVVSTFGVILKGISGMSGFSQIRDAMKAQDSALQVTTPMVVPLERLALTPSHGFLLSRIDGNLTIGEILSTLPPAEEEQACRFLYGLLVMGALKFDPPVCDGPFSIGMFIREHEDHAAREIEQEKFVQEEYKRILECSSPMDVLQVGNDATREQVERSYIHAKEQFKRDRLLSRVRDNRKSELSIIENRLVEAFLALVQHRQHEAQRAASDAAAEADVGAVNAEDMLVRVEMDKTKTKMAIEASSKQADQHFTKARKAKREGDFHNAIQYCKLAISYNQENARFYYLLAECQGMNPASRWQRLAERNYIQATELNPWEPDYWVTLGRFYKKRGLALRARKQFEKALEIAPSHETAQEELAGLK</sequence>
<protein>
    <submittedName>
        <fullName evidence="3">DUF4388 domain-containing protein</fullName>
    </submittedName>
</protein>
<feature type="domain" description="PatA-like N-terminal" evidence="2">
    <location>
        <begin position="4"/>
        <end position="127"/>
    </location>
</feature>
<comment type="caution">
    <text evidence="3">The sequence shown here is derived from an EMBL/GenBank/DDBJ whole genome shotgun (WGS) entry which is preliminary data.</text>
</comment>
<dbReference type="Pfam" id="PF13181">
    <property type="entry name" value="TPR_8"/>
    <property type="match status" value="1"/>
</dbReference>
<dbReference type="EMBL" id="JACXWD010000002">
    <property type="protein sequence ID" value="MBD3866671.1"/>
    <property type="molecule type" value="Genomic_DNA"/>
</dbReference>
<proteinExistence type="predicted"/>
<reference evidence="3 4" key="1">
    <citation type="submission" date="2020-08" db="EMBL/GenBank/DDBJ databases">
        <title>Acidobacteriota in marine sediments use diverse sulfur dissimilation pathways.</title>
        <authorList>
            <person name="Wasmund K."/>
        </authorList>
    </citation>
    <scope>NUCLEOTIDE SEQUENCE [LARGE SCALE GENOMIC DNA]</scope>
    <source>
        <strain evidence="3">MAG AM4</strain>
    </source>
</reference>
<organism evidence="3 4">
    <name type="scientific">Candidatus Polarisedimenticola svalbardensis</name>
    <dbReference type="NCBI Taxonomy" id="2886004"/>
    <lineage>
        <taxon>Bacteria</taxon>
        <taxon>Pseudomonadati</taxon>
        <taxon>Acidobacteriota</taxon>
        <taxon>Candidatus Polarisedimenticolia</taxon>
        <taxon>Candidatus Polarisedimenticolales</taxon>
        <taxon>Candidatus Polarisedimenticolaceae</taxon>
        <taxon>Candidatus Polarisedimenticola</taxon>
    </lineage>
</organism>
<dbReference type="InterPro" id="IPR025497">
    <property type="entry name" value="PatA-like_N"/>
</dbReference>
<keyword evidence="1" id="KW-0802">TPR repeat</keyword>
<evidence type="ECO:0000313" key="4">
    <source>
        <dbReference type="Proteomes" id="UP000648239"/>
    </source>
</evidence>
<accession>A0A8J6Y6E6</accession>
<dbReference type="Gene3D" id="1.25.40.10">
    <property type="entry name" value="Tetratricopeptide repeat domain"/>
    <property type="match status" value="1"/>
</dbReference>
<dbReference type="InterPro" id="IPR011990">
    <property type="entry name" value="TPR-like_helical_dom_sf"/>
</dbReference>
<dbReference type="AlphaFoldDB" id="A0A8J6Y6E6"/>
<dbReference type="SMART" id="SM00028">
    <property type="entry name" value="TPR"/>
    <property type="match status" value="2"/>
</dbReference>
<gene>
    <name evidence="3" type="ORF">IFK94_00960</name>
</gene>
<dbReference type="Pfam" id="PF14332">
    <property type="entry name" value="DUF4388"/>
    <property type="match status" value="1"/>
</dbReference>
<dbReference type="PROSITE" id="PS50005">
    <property type="entry name" value="TPR"/>
    <property type="match status" value="1"/>
</dbReference>
<evidence type="ECO:0000256" key="1">
    <source>
        <dbReference type="PROSITE-ProRule" id="PRU00339"/>
    </source>
</evidence>